<gene>
    <name evidence="11" type="ORF">PLANPX_3931</name>
</gene>
<evidence type="ECO:0000313" key="11">
    <source>
        <dbReference type="EMBL" id="BBO34319.1"/>
    </source>
</evidence>
<dbReference type="InterPro" id="IPR036890">
    <property type="entry name" value="HATPase_C_sf"/>
</dbReference>
<dbReference type="AlphaFoldDB" id="A0A5K7XML9"/>
<dbReference type="InterPro" id="IPR009050">
    <property type="entry name" value="Globin-like_sf"/>
</dbReference>
<feature type="domain" description="Histidine kinase" evidence="9">
    <location>
        <begin position="310"/>
        <end position="522"/>
    </location>
</feature>
<protein>
    <recommendedName>
        <fullName evidence="2">histidine kinase</fullName>
        <ecNumber evidence="2">2.7.13.3</ecNumber>
    </recommendedName>
</protein>
<dbReference type="Pfam" id="PF13188">
    <property type="entry name" value="PAS_8"/>
    <property type="match status" value="1"/>
</dbReference>
<dbReference type="PANTHER" id="PTHR43065:SF10">
    <property type="entry name" value="PEROXIDE STRESS-ACTIVATED HISTIDINE KINASE MAK3"/>
    <property type="match status" value="1"/>
</dbReference>
<dbReference type="RefSeq" id="WP_152099920.1">
    <property type="nucleotide sequence ID" value="NZ_AP021861.1"/>
</dbReference>
<dbReference type="PANTHER" id="PTHR43065">
    <property type="entry name" value="SENSOR HISTIDINE KINASE"/>
    <property type="match status" value="1"/>
</dbReference>
<dbReference type="GO" id="GO:0000155">
    <property type="term" value="F:phosphorelay sensor kinase activity"/>
    <property type="evidence" value="ECO:0007669"/>
    <property type="project" value="InterPro"/>
</dbReference>
<dbReference type="InterPro" id="IPR003594">
    <property type="entry name" value="HATPase_dom"/>
</dbReference>
<keyword evidence="4" id="KW-0808">Transferase</keyword>
<dbReference type="CDD" id="cd00130">
    <property type="entry name" value="PAS"/>
    <property type="match status" value="1"/>
</dbReference>
<dbReference type="Pfam" id="PF11563">
    <property type="entry name" value="Protoglobin"/>
    <property type="match status" value="1"/>
</dbReference>
<evidence type="ECO:0000313" key="12">
    <source>
        <dbReference type="Proteomes" id="UP000326837"/>
    </source>
</evidence>
<dbReference type="GO" id="GO:0005524">
    <property type="term" value="F:ATP binding"/>
    <property type="evidence" value="ECO:0007669"/>
    <property type="project" value="UniProtKB-KW"/>
</dbReference>
<dbReference type="PROSITE" id="PS50112">
    <property type="entry name" value="PAS"/>
    <property type="match status" value="1"/>
</dbReference>
<dbReference type="Proteomes" id="UP000326837">
    <property type="component" value="Chromosome"/>
</dbReference>
<reference evidence="12" key="1">
    <citation type="submission" date="2019-10" db="EMBL/GenBank/DDBJ databases">
        <title>Lacipirellula parvula gen. nov., sp. nov., representing a lineage of planctomycetes widespread in freshwater anoxic habitats, and description of the family Lacipirellulaceae.</title>
        <authorList>
            <person name="Dedysh S.N."/>
            <person name="Kulichevskaya I.S."/>
            <person name="Beletsky A.V."/>
            <person name="Rakitin A.L."/>
            <person name="Mardanov A.V."/>
            <person name="Ivanova A.A."/>
            <person name="Saltykova V.X."/>
            <person name="Rijpstra W.I.C."/>
            <person name="Sinninghe Damste J.S."/>
            <person name="Ravin N.V."/>
        </authorList>
    </citation>
    <scope>NUCLEOTIDE SEQUENCE [LARGE SCALE GENOMIC DNA]</scope>
    <source>
        <strain evidence="12">PX69</strain>
    </source>
</reference>
<evidence type="ECO:0000256" key="6">
    <source>
        <dbReference type="ARBA" id="ARBA00022777"/>
    </source>
</evidence>
<dbReference type="InterPro" id="IPR012292">
    <property type="entry name" value="Globin/Proto"/>
</dbReference>
<dbReference type="SUPFAM" id="SSF55785">
    <property type="entry name" value="PYP-like sensor domain (PAS domain)"/>
    <property type="match status" value="1"/>
</dbReference>
<organism evidence="11 12">
    <name type="scientific">Lacipirellula parvula</name>
    <dbReference type="NCBI Taxonomy" id="2650471"/>
    <lineage>
        <taxon>Bacteria</taxon>
        <taxon>Pseudomonadati</taxon>
        <taxon>Planctomycetota</taxon>
        <taxon>Planctomycetia</taxon>
        <taxon>Pirellulales</taxon>
        <taxon>Lacipirellulaceae</taxon>
        <taxon>Lacipirellula</taxon>
    </lineage>
</organism>
<dbReference type="PROSITE" id="PS50109">
    <property type="entry name" value="HIS_KIN"/>
    <property type="match status" value="1"/>
</dbReference>
<dbReference type="SUPFAM" id="SSF55874">
    <property type="entry name" value="ATPase domain of HSP90 chaperone/DNA topoisomerase II/histidine kinase"/>
    <property type="match status" value="1"/>
</dbReference>
<dbReference type="InterPro" id="IPR044398">
    <property type="entry name" value="Globin-sensor_dom"/>
</dbReference>
<dbReference type="Gene3D" id="3.30.565.10">
    <property type="entry name" value="Histidine kinase-like ATPase, C-terminal domain"/>
    <property type="match status" value="1"/>
</dbReference>
<dbReference type="InterPro" id="IPR004358">
    <property type="entry name" value="Sig_transdc_His_kin-like_C"/>
</dbReference>
<dbReference type="InterPro" id="IPR035965">
    <property type="entry name" value="PAS-like_dom_sf"/>
</dbReference>
<dbReference type="EMBL" id="AP021861">
    <property type="protein sequence ID" value="BBO34319.1"/>
    <property type="molecule type" value="Genomic_DNA"/>
</dbReference>
<name>A0A5K7XML9_9BACT</name>
<dbReference type="NCBIfam" id="TIGR00229">
    <property type="entry name" value="sensory_box"/>
    <property type="match status" value="1"/>
</dbReference>
<dbReference type="CDD" id="cd00082">
    <property type="entry name" value="HisKA"/>
    <property type="match status" value="1"/>
</dbReference>
<sequence>MEQIKLRYREMQRYVEWSENDAARMAEIEPLLAPHAQELIDDFYAEIQRHSEALSVITGGVTQIARLSRTLLEWLAQLLGGCYDDVYMEPRWRVGRRHVEIGLPQRFTSLALGRLRAGLTRILCDKWARPPRELTQALVSLNKLLDLDHALIQDAYETQYVERERMLERERGEKKFRHLVENASCLIAIVASDDSIAYFNPFAQRFTGYSAAELSASPEKMCDVFGGDRENIERRLSSVRNLHETSCCDVQMFKSGSPPRWISWTFSAIENIGVDTLVLAVGQDVTEQKRAVEQQLKSSRLEAIGEMYARIAHESRNSLQRLQVCSELLAEELAGNEACMRLVERSAQAQGDLHRLLDEVRSYASPIALEKTECRVSALWQEAWTLLETARKGRDAVLVEDMTLATNRPLLLDRFRTVQVFRNIFENCLIAGADPLKIQIVCQECRYNEVSMLQIRVSDNGPGFSPGAADQAFQPFFTTRSRGSGLGLAIVRRIIEAHGGSVAATNVTDRGAEVTITLPLDSST</sequence>
<keyword evidence="5" id="KW-0547">Nucleotide-binding</keyword>
<dbReference type="SUPFAM" id="SSF47384">
    <property type="entry name" value="Homodimeric domain of signal transducing histidine kinase"/>
    <property type="match status" value="1"/>
</dbReference>
<keyword evidence="3" id="KW-0597">Phosphoprotein</keyword>
<keyword evidence="12" id="KW-1185">Reference proteome</keyword>
<keyword evidence="8" id="KW-0902">Two-component regulatory system</keyword>
<dbReference type="Gene3D" id="1.10.287.130">
    <property type="match status" value="1"/>
</dbReference>
<evidence type="ECO:0000256" key="8">
    <source>
        <dbReference type="ARBA" id="ARBA00023012"/>
    </source>
</evidence>
<dbReference type="SMART" id="SM00387">
    <property type="entry name" value="HATPase_c"/>
    <property type="match status" value="1"/>
</dbReference>
<dbReference type="InterPro" id="IPR036097">
    <property type="entry name" value="HisK_dim/P_sf"/>
</dbReference>
<dbReference type="Gene3D" id="3.30.450.20">
    <property type="entry name" value="PAS domain"/>
    <property type="match status" value="1"/>
</dbReference>
<evidence type="ECO:0000256" key="4">
    <source>
        <dbReference type="ARBA" id="ARBA00022679"/>
    </source>
</evidence>
<dbReference type="Pfam" id="PF02518">
    <property type="entry name" value="HATPase_c"/>
    <property type="match status" value="1"/>
</dbReference>
<comment type="catalytic activity">
    <reaction evidence="1">
        <text>ATP + protein L-histidine = ADP + protein N-phospho-L-histidine.</text>
        <dbReference type="EC" id="2.7.13.3"/>
    </reaction>
</comment>
<evidence type="ECO:0000256" key="5">
    <source>
        <dbReference type="ARBA" id="ARBA00022741"/>
    </source>
</evidence>
<evidence type="ECO:0000256" key="7">
    <source>
        <dbReference type="ARBA" id="ARBA00022840"/>
    </source>
</evidence>
<dbReference type="CDD" id="cd00075">
    <property type="entry name" value="HATPase"/>
    <property type="match status" value="1"/>
</dbReference>
<dbReference type="InterPro" id="IPR005467">
    <property type="entry name" value="His_kinase_dom"/>
</dbReference>
<dbReference type="EC" id="2.7.13.3" evidence="2"/>
<dbReference type="SUPFAM" id="SSF46458">
    <property type="entry name" value="Globin-like"/>
    <property type="match status" value="1"/>
</dbReference>
<dbReference type="KEGG" id="lpav:PLANPX_3931"/>
<evidence type="ECO:0000259" key="10">
    <source>
        <dbReference type="PROSITE" id="PS50112"/>
    </source>
</evidence>
<keyword evidence="7" id="KW-0067">ATP-binding</keyword>
<proteinExistence type="predicted"/>
<evidence type="ECO:0000256" key="1">
    <source>
        <dbReference type="ARBA" id="ARBA00000085"/>
    </source>
</evidence>
<evidence type="ECO:0000256" key="2">
    <source>
        <dbReference type="ARBA" id="ARBA00012438"/>
    </source>
</evidence>
<dbReference type="InterPro" id="IPR000014">
    <property type="entry name" value="PAS"/>
</dbReference>
<dbReference type="Gene3D" id="1.10.490.10">
    <property type="entry name" value="Globins"/>
    <property type="match status" value="1"/>
</dbReference>
<feature type="domain" description="PAS" evidence="10">
    <location>
        <begin position="172"/>
        <end position="214"/>
    </location>
</feature>
<dbReference type="GO" id="GO:0020037">
    <property type="term" value="F:heme binding"/>
    <property type="evidence" value="ECO:0007669"/>
    <property type="project" value="InterPro"/>
</dbReference>
<evidence type="ECO:0000256" key="3">
    <source>
        <dbReference type="ARBA" id="ARBA00022553"/>
    </source>
</evidence>
<accession>A0A5K7XML9</accession>
<dbReference type="GO" id="GO:0019825">
    <property type="term" value="F:oxygen binding"/>
    <property type="evidence" value="ECO:0007669"/>
    <property type="project" value="InterPro"/>
</dbReference>
<dbReference type="InterPro" id="IPR039379">
    <property type="entry name" value="Protoglobin_sensor_dom"/>
</dbReference>
<dbReference type="PRINTS" id="PR00344">
    <property type="entry name" value="BCTRLSENSOR"/>
</dbReference>
<dbReference type="CDD" id="cd01068">
    <property type="entry name" value="globin_sensor"/>
    <property type="match status" value="1"/>
</dbReference>
<keyword evidence="6" id="KW-0418">Kinase</keyword>
<evidence type="ECO:0000259" key="9">
    <source>
        <dbReference type="PROSITE" id="PS50109"/>
    </source>
</evidence>
<dbReference type="InterPro" id="IPR003661">
    <property type="entry name" value="HisK_dim/P_dom"/>
</dbReference>